<reference evidence="2" key="1">
    <citation type="journal article" date="2023" name="Front. Plant Sci.">
        <title>Chromosomal-level genome assembly of Melastoma candidum provides insights into trichome evolution.</title>
        <authorList>
            <person name="Zhong Y."/>
            <person name="Wu W."/>
            <person name="Sun C."/>
            <person name="Zou P."/>
            <person name="Liu Y."/>
            <person name="Dai S."/>
            <person name="Zhou R."/>
        </authorList>
    </citation>
    <scope>NUCLEOTIDE SEQUENCE [LARGE SCALE GENOMIC DNA]</scope>
</reference>
<gene>
    <name evidence="1" type="ORF">MLD38_033585</name>
</gene>
<accession>A0ACB9M921</accession>
<organism evidence="1 2">
    <name type="scientific">Melastoma candidum</name>
    <dbReference type="NCBI Taxonomy" id="119954"/>
    <lineage>
        <taxon>Eukaryota</taxon>
        <taxon>Viridiplantae</taxon>
        <taxon>Streptophyta</taxon>
        <taxon>Embryophyta</taxon>
        <taxon>Tracheophyta</taxon>
        <taxon>Spermatophyta</taxon>
        <taxon>Magnoliopsida</taxon>
        <taxon>eudicotyledons</taxon>
        <taxon>Gunneridae</taxon>
        <taxon>Pentapetalae</taxon>
        <taxon>rosids</taxon>
        <taxon>malvids</taxon>
        <taxon>Myrtales</taxon>
        <taxon>Melastomataceae</taxon>
        <taxon>Melastomatoideae</taxon>
        <taxon>Melastomateae</taxon>
        <taxon>Melastoma</taxon>
    </lineage>
</organism>
<proteinExistence type="predicted"/>
<comment type="caution">
    <text evidence="1">The sequence shown here is derived from an EMBL/GenBank/DDBJ whole genome shotgun (WGS) entry which is preliminary data.</text>
</comment>
<dbReference type="Proteomes" id="UP001057402">
    <property type="component" value="Chromosome 10"/>
</dbReference>
<protein>
    <submittedName>
        <fullName evidence="1">Uncharacterized protein</fullName>
    </submittedName>
</protein>
<sequence length="206" mass="21886">MAAPTLTPFPLSCIAALTILALLSSLTIPCCAASDADPSSSPYLEFVKASCAYTTYPDVCYETLSSYAATIQTSPTELAKEALSVSLNSAQLTSDVVTNLSKMSDLTKRESGAVNDCMEMISDSADELRQSLVAMRDLQGPEFKAQMNNIQTWVSAALTDDDTCMDGFNAGKGSDKGKVKGIIRSNVMRVAQLTSNALALISRLSE</sequence>
<keyword evidence="2" id="KW-1185">Reference proteome</keyword>
<dbReference type="EMBL" id="CM042889">
    <property type="protein sequence ID" value="KAI4320066.1"/>
    <property type="molecule type" value="Genomic_DNA"/>
</dbReference>
<name>A0ACB9M921_9MYRT</name>
<evidence type="ECO:0000313" key="2">
    <source>
        <dbReference type="Proteomes" id="UP001057402"/>
    </source>
</evidence>
<evidence type="ECO:0000313" key="1">
    <source>
        <dbReference type="EMBL" id="KAI4320066.1"/>
    </source>
</evidence>